<dbReference type="PANTHER" id="PTHR43685:SF2">
    <property type="entry name" value="GLYCOSYLTRANSFERASE 2-LIKE DOMAIN-CONTAINING PROTEIN"/>
    <property type="match status" value="1"/>
</dbReference>
<dbReference type="RefSeq" id="WP_087862055.1">
    <property type="nucleotide sequence ID" value="NZ_LT859958.1"/>
</dbReference>
<dbReference type="KEGG" id="abat:CFX1CAM_1119"/>
<sequence length="550" mass="62908">MNPSKYQINLLWLSIDKPLPSWGLGVCIACRPTPSAIHNSLETYSEVHVADAWLLWDAALGVPTVEWINACLDGAGDVWHGGLLLGLAGLPKLLDFVQPTWMLNRDPDAHIEATSWRLSLRACLIRKEVMHQLGGPDPCFESLDAASLALGYRYIRNGAFVRHFPVMLPDKVVTKTVDIPLRDELRFLRAGFTRRWLYWAGFRSVLRDKRSPVALLKAWREIKSETPSPVKTHYQRTGNDVRERTPEGKVSVLIPTLRRYPYLCVLLNQLREQTVTPFEILVIDQTPQHERNPDLKREFSDLPLSWYFLDQAGQCSSRNFGLDMAQSEFILLLDDDIELQPDLIEKHLYNLARFQTNVSNGVLKEKDLGELPEDFRFLRVSNVFPACNTLLRKSELRKSGLFDLAYDHGQRADHDLGMRLYLSGELMVLDPAISILHHRAPMGGLREHKARIHTYAASRNNIFKQNLPTVSDLYLAKRYFSDQQVKEMCWTSVLGTFSLKGPFLKRFAKIIVGFLSLPNSFILIIKRLKVACAMLEYYPQIPELSTDEKP</sequence>
<keyword evidence="3" id="KW-1185">Reference proteome</keyword>
<keyword evidence="2" id="KW-0328">Glycosyltransferase</keyword>
<dbReference type="EC" id="2.4.-.-" evidence="2"/>
<proteinExistence type="predicted"/>
<feature type="domain" description="Glycosyltransferase 2-like" evidence="1">
    <location>
        <begin position="251"/>
        <end position="358"/>
    </location>
</feature>
<evidence type="ECO:0000259" key="1">
    <source>
        <dbReference type="Pfam" id="PF00535"/>
    </source>
</evidence>
<dbReference type="PANTHER" id="PTHR43685">
    <property type="entry name" value="GLYCOSYLTRANSFERASE"/>
    <property type="match status" value="1"/>
</dbReference>
<gene>
    <name evidence="2" type="ORF">CFX1CAM_1119</name>
</gene>
<dbReference type="OrthoDB" id="9771846at2"/>
<dbReference type="InterPro" id="IPR050834">
    <property type="entry name" value="Glycosyltransf_2"/>
</dbReference>
<protein>
    <submittedName>
        <fullName evidence="2">Putative glycosyltransferase</fullName>
        <ecNumber evidence="2">2.4.-.-</ecNumber>
    </submittedName>
</protein>
<dbReference type="Pfam" id="PF00535">
    <property type="entry name" value="Glycos_transf_2"/>
    <property type="match status" value="1"/>
</dbReference>
<name>A0A1Y6K3H7_9CHLR</name>
<dbReference type="SUPFAM" id="SSF53448">
    <property type="entry name" value="Nucleotide-diphospho-sugar transferases"/>
    <property type="match status" value="1"/>
</dbReference>
<evidence type="ECO:0000313" key="2">
    <source>
        <dbReference type="EMBL" id="SMX54184.1"/>
    </source>
</evidence>
<dbReference type="Gene3D" id="3.90.550.10">
    <property type="entry name" value="Spore Coat Polysaccharide Biosynthesis Protein SpsA, Chain A"/>
    <property type="match status" value="1"/>
</dbReference>
<reference evidence="3" key="1">
    <citation type="submission" date="2017-05" db="EMBL/GenBank/DDBJ databases">
        <authorList>
            <person name="Kirkegaard R."/>
            <person name="Mcilroy J S."/>
        </authorList>
    </citation>
    <scope>NUCLEOTIDE SEQUENCE [LARGE SCALE GENOMIC DNA]</scope>
</reference>
<dbReference type="GO" id="GO:0016757">
    <property type="term" value="F:glycosyltransferase activity"/>
    <property type="evidence" value="ECO:0007669"/>
    <property type="project" value="UniProtKB-KW"/>
</dbReference>
<dbReference type="CDD" id="cd00761">
    <property type="entry name" value="Glyco_tranf_GTA_type"/>
    <property type="match status" value="1"/>
</dbReference>
<evidence type="ECO:0000313" key="3">
    <source>
        <dbReference type="Proteomes" id="UP000195514"/>
    </source>
</evidence>
<dbReference type="InterPro" id="IPR001173">
    <property type="entry name" value="Glyco_trans_2-like"/>
</dbReference>
<dbReference type="EMBL" id="LT859958">
    <property type="protein sequence ID" value="SMX54184.1"/>
    <property type="molecule type" value="Genomic_DNA"/>
</dbReference>
<dbReference type="AlphaFoldDB" id="A0A1Y6K3H7"/>
<dbReference type="InterPro" id="IPR029044">
    <property type="entry name" value="Nucleotide-diphossugar_trans"/>
</dbReference>
<keyword evidence="2" id="KW-0808">Transferase</keyword>
<dbReference type="Proteomes" id="UP000195514">
    <property type="component" value="Chromosome I"/>
</dbReference>
<organism evidence="2 3">
    <name type="scientific">Candidatus Brevifilum fermentans</name>
    <dbReference type="NCBI Taxonomy" id="1986204"/>
    <lineage>
        <taxon>Bacteria</taxon>
        <taxon>Bacillati</taxon>
        <taxon>Chloroflexota</taxon>
        <taxon>Anaerolineae</taxon>
        <taxon>Anaerolineales</taxon>
        <taxon>Anaerolineaceae</taxon>
        <taxon>Candidatus Brevifilum</taxon>
    </lineage>
</organism>
<accession>A0A1Y6K3H7</accession>